<evidence type="ECO:0000313" key="4">
    <source>
        <dbReference type="EMBL" id="CAL4764776.1"/>
    </source>
</evidence>
<feature type="compositionally biased region" description="Basic and acidic residues" evidence="1">
    <location>
        <begin position="1"/>
        <end position="18"/>
    </location>
</feature>
<dbReference type="InterPro" id="IPR001932">
    <property type="entry name" value="PPM-type_phosphatase-like_dom"/>
</dbReference>
<feature type="region of interest" description="Disordered" evidence="1">
    <location>
        <begin position="238"/>
        <end position="275"/>
    </location>
</feature>
<gene>
    <name evidence="3" type="ORF">C1SCF055_LOCUS5602</name>
</gene>
<organism evidence="3">
    <name type="scientific">Cladocopium goreaui</name>
    <dbReference type="NCBI Taxonomy" id="2562237"/>
    <lineage>
        <taxon>Eukaryota</taxon>
        <taxon>Sar</taxon>
        <taxon>Alveolata</taxon>
        <taxon>Dinophyceae</taxon>
        <taxon>Suessiales</taxon>
        <taxon>Symbiodiniaceae</taxon>
        <taxon>Cladocopium</taxon>
    </lineage>
</organism>
<evidence type="ECO:0000313" key="5">
    <source>
        <dbReference type="Proteomes" id="UP001152797"/>
    </source>
</evidence>
<dbReference type="Gene3D" id="3.60.40.10">
    <property type="entry name" value="PPM-type phosphatase domain"/>
    <property type="match status" value="1"/>
</dbReference>
<reference evidence="3" key="1">
    <citation type="submission" date="2022-10" db="EMBL/GenBank/DDBJ databases">
        <authorList>
            <person name="Chen Y."/>
            <person name="Dougan E. K."/>
            <person name="Chan C."/>
            <person name="Rhodes N."/>
            <person name="Thang M."/>
        </authorList>
    </citation>
    <scope>NUCLEOTIDE SEQUENCE</scope>
</reference>
<feature type="compositionally biased region" description="Polar residues" evidence="1">
    <location>
        <begin position="246"/>
        <end position="255"/>
    </location>
</feature>
<reference evidence="4 5" key="2">
    <citation type="submission" date="2024-05" db="EMBL/GenBank/DDBJ databases">
        <authorList>
            <person name="Chen Y."/>
            <person name="Shah S."/>
            <person name="Dougan E. K."/>
            <person name="Thang M."/>
            <person name="Chan C."/>
        </authorList>
    </citation>
    <scope>NUCLEOTIDE SEQUENCE [LARGE SCALE GENOMIC DNA]</scope>
</reference>
<dbReference type="PROSITE" id="PS51746">
    <property type="entry name" value="PPM_2"/>
    <property type="match status" value="1"/>
</dbReference>
<feature type="compositionally biased region" description="Basic and acidic residues" evidence="1">
    <location>
        <begin position="257"/>
        <end position="275"/>
    </location>
</feature>
<evidence type="ECO:0000256" key="1">
    <source>
        <dbReference type="SAM" id="MobiDB-lite"/>
    </source>
</evidence>
<dbReference type="SUPFAM" id="SSF81606">
    <property type="entry name" value="PP2C-like"/>
    <property type="match status" value="1"/>
</dbReference>
<sequence>MCQCDRPDKPTLELRSRSTTDSALPINIYAEADSSPAASQKLRQPTGLGLMPSYSAPRLRPSSAKLEPQPTVARNTRALKRHTTLDSKVRRLLESPEPGYCEEVPHPAIKDLADFQAASLCGRVTEKEDRYQPYFSGKRMDFSKLGQFDELPHNIGVHCQRGKKDDSPNQDDFFVLQTNEWLFCGVADGHGENGHKVSHFVQEQLPQAILQRLKLGHFANWRTSVVGAVDEVQTKLQKQIPDEASESGSTASMTFLSKDESGDGLENSRERLLCI</sequence>
<name>A0A9P1FHQ4_9DINO</name>
<comment type="caution">
    <text evidence="3">The sequence shown here is derived from an EMBL/GenBank/DDBJ whole genome shotgun (WGS) entry which is preliminary data.</text>
</comment>
<dbReference type="OrthoDB" id="10264738at2759"/>
<feature type="region of interest" description="Disordered" evidence="1">
    <location>
        <begin position="1"/>
        <end position="20"/>
    </location>
</feature>
<evidence type="ECO:0000313" key="3">
    <source>
        <dbReference type="EMBL" id="CAI3977464.1"/>
    </source>
</evidence>
<keyword evidence="5" id="KW-1185">Reference proteome</keyword>
<protein>
    <submittedName>
        <fullName evidence="4">Probable protein phosphatase 2C 18 (AtPP2C18)</fullName>
    </submittedName>
</protein>
<dbReference type="EMBL" id="CAMXCT010000345">
    <property type="protein sequence ID" value="CAI3977464.1"/>
    <property type="molecule type" value="Genomic_DNA"/>
</dbReference>
<proteinExistence type="predicted"/>
<dbReference type="AlphaFoldDB" id="A0A9P1FHQ4"/>
<feature type="region of interest" description="Disordered" evidence="1">
    <location>
        <begin position="31"/>
        <end position="70"/>
    </location>
</feature>
<dbReference type="EMBL" id="CAMXCT030000345">
    <property type="protein sequence ID" value="CAL4764776.1"/>
    <property type="molecule type" value="Genomic_DNA"/>
</dbReference>
<feature type="domain" description="PPM-type phosphatase" evidence="2">
    <location>
        <begin position="154"/>
        <end position="275"/>
    </location>
</feature>
<evidence type="ECO:0000259" key="2">
    <source>
        <dbReference type="PROSITE" id="PS51746"/>
    </source>
</evidence>
<dbReference type="EMBL" id="CAMXCT020000345">
    <property type="protein sequence ID" value="CAL1130839.1"/>
    <property type="molecule type" value="Genomic_DNA"/>
</dbReference>
<accession>A0A9P1FHQ4</accession>
<dbReference type="Proteomes" id="UP001152797">
    <property type="component" value="Unassembled WGS sequence"/>
</dbReference>
<dbReference type="InterPro" id="IPR036457">
    <property type="entry name" value="PPM-type-like_dom_sf"/>
</dbReference>